<organism evidence="1 2">
    <name type="scientific">Paenibacillus graminis</name>
    <dbReference type="NCBI Taxonomy" id="189425"/>
    <lineage>
        <taxon>Bacteria</taxon>
        <taxon>Bacillati</taxon>
        <taxon>Bacillota</taxon>
        <taxon>Bacilli</taxon>
        <taxon>Bacillales</taxon>
        <taxon>Paenibacillaceae</taxon>
        <taxon>Paenibacillus</taxon>
    </lineage>
</organism>
<gene>
    <name evidence="1" type="ORF">PGRAT_03255</name>
</gene>
<dbReference type="KEGG" id="pgm:PGRAT_03255"/>
<dbReference type="Pfam" id="PF08002">
    <property type="entry name" value="DUF1697"/>
    <property type="match status" value="1"/>
</dbReference>
<evidence type="ECO:0000313" key="1">
    <source>
        <dbReference type="EMBL" id="AIQ66774.1"/>
    </source>
</evidence>
<dbReference type="PANTHER" id="PTHR36439">
    <property type="entry name" value="BLL4334 PROTEIN"/>
    <property type="match status" value="1"/>
</dbReference>
<dbReference type="EMBL" id="CP009287">
    <property type="protein sequence ID" value="AIQ66774.1"/>
    <property type="molecule type" value="Genomic_DNA"/>
</dbReference>
<dbReference type="STRING" id="189425.PGRAT_03255"/>
<dbReference type="eggNOG" id="COG3797">
    <property type="taxonomic scope" value="Bacteria"/>
</dbReference>
<dbReference type="AlphaFoldDB" id="A0A089NCT5"/>
<reference evidence="1 2" key="1">
    <citation type="submission" date="2014-08" db="EMBL/GenBank/DDBJ databases">
        <title>Comparative genomics of the Paenibacillus odorifer group.</title>
        <authorList>
            <person name="den Bakker H.C."/>
            <person name="Tsai Y.-C."/>
            <person name="Martin N."/>
            <person name="Korlach J."/>
            <person name="Wiedmann M."/>
        </authorList>
    </citation>
    <scope>NUCLEOTIDE SEQUENCE [LARGE SCALE GENOMIC DNA]</scope>
    <source>
        <strain evidence="1 2">DSM 15220</strain>
    </source>
</reference>
<dbReference type="SUPFAM" id="SSF160379">
    <property type="entry name" value="SP0830-like"/>
    <property type="match status" value="1"/>
</dbReference>
<proteinExistence type="predicted"/>
<dbReference type="InterPro" id="IPR012545">
    <property type="entry name" value="DUF1697"/>
</dbReference>
<dbReference type="OrthoDB" id="9806494at2"/>
<protein>
    <recommendedName>
        <fullName evidence="3">Cytoplasmic protein</fullName>
    </recommendedName>
</protein>
<accession>A0A089NCT5</accession>
<dbReference type="PANTHER" id="PTHR36439:SF1">
    <property type="entry name" value="DUF1697 DOMAIN-CONTAINING PROTEIN"/>
    <property type="match status" value="1"/>
</dbReference>
<dbReference type="RefSeq" id="WP_025703321.1">
    <property type="nucleotide sequence ID" value="NZ_CP009287.1"/>
</dbReference>
<sequence>MITYIALLRGINVGGNKIIKMQALKAMFESLGYGRVRTYIQSGNVVFESNEAQAAELEAVISAAIKETFGFDVSVLIRTLEELEAAIAGNPFEPPAQEGYKRLYVSFLAEAPSKEALEKLRPYENGADKLYVAGKEMYTLYEVSASQSPLFKVQLDKLLGTSITARNWNTVNKLAAMGKEK</sequence>
<dbReference type="PIRSF" id="PIRSF008502">
    <property type="entry name" value="UCP008502"/>
    <property type="match status" value="1"/>
</dbReference>
<keyword evidence="2" id="KW-1185">Reference proteome</keyword>
<dbReference type="HOGENOM" id="CLU_106303_2_0_9"/>
<evidence type="ECO:0000313" key="2">
    <source>
        <dbReference type="Proteomes" id="UP000029500"/>
    </source>
</evidence>
<evidence type="ECO:0008006" key="3">
    <source>
        <dbReference type="Google" id="ProtNLM"/>
    </source>
</evidence>
<name>A0A089NCT5_9BACL</name>
<dbReference type="Proteomes" id="UP000029500">
    <property type="component" value="Chromosome"/>
</dbReference>
<dbReference type="Gene3D" id="3.30.70.1280">
    <property type="entry name" value="SP0830-like domains"/>
    <property type="match status" value="1"/>
</dbReference>